<evidence type="ECO:0000256" key="1">
    <source>
        <dbReference type="SAM" id="MobiDB-lite"/>
    </source>
</evidence>
<dbReference type="OrthoDB" id="10489903at2759"/>
<feature type="compositionally biased region" description="Low complexity" evidence="1">
    <location>
        <begin position="197"/>
        <end position="221"/>
    </location>
</feature>
<accession>A0A2T3A489</accession>
<evidence type="ECO:0000313" key="4">
    <source>
        <dbReference type="Proteomes" id="UP000241462"/>
    </source>
</evidence>
<feature type="transmembrane region" description="Helical" evidence="2">
    <location>
        <begin position="89"/>
        <end position="107"/>
    </location>
</feature>
<protein>
    <submittedName>
        <fullName evidence="3">Uncharacterized protein</fullName>
    </submittedName>
</protein>
<keyword evidence="2" id="KW-0812">Transmembrane</keyword>
<evidence type="ECO:0000313" key="3">
    <source>
        <dbReference type="EMBL" id="PSR82522.1"/>
    </source>
</evidence>
<organism evidence="3 4">
    <name type="scientific">Coniella lustricola</name>
    <dbReference type="NCBI Taxonomy" id="2025994"/>
    <lineage>
        <taxon>Eukaryota</taxon>
        <taxon>Fungi</taxon>
        <taxon>Dikarya</taxon>
        <taxon>Ascomycota</taxon>
        <taxon>Pezizomycotina</taxon>
        <taxon>Sordariomycetes</taxon>
        <taxon>Sordariomycetidae</taxon>
        <taxon>Diaporthales</taxon>
        <taxon>Schizoparmaceae</taxon>
        <taxon>Coniella</taxon>
    </lineage>
</organism>
<dbReference type="InParanoid" id="A0A2T3A489"/>
<sequence>MMLYDGSPRCEVTLAIFWFLGFTLVLCWSIYSLPDGGGQATWVPAVFRRQSCLMVSFPPPRRICRLRNPLQPPIVLANKDPNQPLLCPIVFIIPSVFWPITLVLLTAKTIEGVFSRVAHRHVYKDSSDDARIPAMTQIHPKGESYALLHHSDEENCIGVDGGIPLDDLSDDTASPRSSMDVRDCDDGPLPYRPSRVAGPALSPSAAMGASSSSPPLGSPSSDTGSWGRKHFRPMPFHHPNQTSSAGSLRAMFGLRKVS</sequence>
<proteinExistence type="predicted"/>
<keyword evidence="2" id="KW-0472">Membrane</keyword>
<feature type="transmembrane region" description="Helical" evidence="2">
    <location>
        <begin position="12"/>
        <end position="31"/>
    </location>
</feature>
<dbReference type="Proteomes" id="UP000241462">
    <property type="component" value="Unassembled WGS sequence"/>
</dbReference>
<name>A0A2T3A489_9PEZI</name>
<feature type="region of interest" description="Disordered" evidence="1">
    <location>
        <begin position="159"/>
        <end position="249"/>
    </location>
</feature>
<gene>
    <name evidence="3" type="ORF">BD289DRAFT_12139</name>
</gene>
<evidence type="ECO:0000256" key="2">
    <source>
        <dbReference type="SAM" id="Phobius"/>
    </source>
</evidence>
<keyword evidence="4" id="KW-1185">Reference proteome</keyword>
<reference evidence="3 4" key="1">
    <citation type="journal article" date="2018" name="Mycol. Prog.">
        <title>Coniella lustricola, a new species from submerged detritus.</title>
        <authorList>
            <person name="Raudabaugh D.B."/>
            <person name="Iturriaga T."/>
            <person name="Carver A."/>
            <person name="Mondo S."/>
            <person name="Pangilinan J."/>
            <person name="Lipzen A."/>
            <person name="He G."/>
            <person name="Amirebrahimi M."/>
            <person name="Grigoriev I.V."/>
            <person name="Miller A.N."/>
        </authorList>
    </citation>
    <scope>NUCLEOTIDE SEQUENCE [LARGE SCALE GENOMIC DNA]</scope>
    <source>
        <strain evidence="3 4">B22-T-1</strain>
    </source>
</reference>
<keyword evidence="2" id="KW-1133">Transmembrane helix</keyword>
<dbReference type="AlphaFoldDB" id="A0A2T3A489"/>
<dbReference type="EMBL" id="KZ678475">
    <property type="protein sequence ID" value="PSR82522.1"/>
    <property type="molecule type" value="Genomic_DNA"/>
</dbReference>